<accession>A0A1M5C6N5</accession>
<dbReference type="InterPro" id="IPR029045">
    <property type="entry name" value="ClpP/crotonase-like_dom_sf"/>
</dbReference>
<dbReference type="PANTHER" id="PTHR43842:SF2">
    <property type="entry name" value="PROPIONYL-COA CARBOXYLASE BETA CHAIN, MITOCHONDRIAL"/>
    <property type="match status" value="1"/>
</dbReference>
<dbReference type="EMBL" id="FQTV01000009">
    <property type="protein sequence ID" value="SHF50072.1"/>
    <property type="molecule type" value="Genomic_DNA"/>
</dbReference>
<dbReference type="PROSITE" id="PS50989">
    <property type="entry name" value="COA_CT_CTER"/>
    <property type="match status" value="1"/>
</dbReference>
<keyword evidence="6" id="KW-1185">Reference proteome</keyword>
<evidence type="ECO:0000259" key="3">
    <source>
        <dbReference type="PROSITE" id="PS50980"/>
    </source>
</evidence>
<name>A0A1M5C6N5_9BACE</name>
<dbReference type="STRING" id="1297750.SAMN05444405_109116"/>
<comment type="similarity">
    <text evidence="1">Belongs to the AccD/PCCB family.</text>
</comment>
<dbReference type="InterPro" id="IPR011763">
    <property type="entry name" value="COA_CT_C"/>
</dbReference>
<evidence type="ECO:0000256" key="2">
    <source>
        <dbReference type="ARBA" id="ARBA00074538"/>
    </source>
</evidence>
<dbReference type="GO" id="GO:0004658">
    <property type="term" value="F:propionyl-CoA carboxylase activity"/>
    <property type="evidence" value="ECO:0007669"/>
    <property type="project" value="UniProtKB-ARBA"/>
</dbReference>
<feature type="domain" description="CoA carboxyltransferase N-terminal" evidence="3">
    <location>
        <begin position="3"/>
        <end position="259"/>
    </location>
</feature>
<dbReference type="OrthoDB" id="9803706at2"/>
<proteinExistence type="inferred from homology"/>
<dbReference type="SUPFAM" id="SSF52096">
    <property type="entry name" value="ClpP/crotonase"/>
    <property type="match status" value="2"/>
</dbReference>
<dbReference type="Gene3D" id="3.90.226.10">
    <property type="entry name" value="2-enoyl-CoA Hydratase, Chain A, domain 1"/>
    <property type="match status" value="2"/>
</dbReference>
<dbReference type="InterPro" id="IPR011762">
    <property type="entry name" value="COA_CT_N"/>
</dbReference>
<dbReference type="GO" id="GO:0003989">
    <property type="term" value="F:acetyl-CoA carboxylase activity"/>
    <property type="evidence" value="ECO:0007669"/>
    <property type="project" value="UniProtKB-ARBA"/>
</dbReference>
<gene>
    <name evidence="5" type="ORF">SAMN05444405_109116</name>
</gene>
<dbReference type="FunFam" id="3.90.226.10:FF:000016">
    <property type="entry name" value="Propionyl-CoA carboxylase, beta subunit"/>
    <property type="match status" value="1"/>
</dbReference>
<evidence type="ECO:0000259" key="4">
    <source>
        <dbReference type="PROSITE" id="PS50989"/>
    </source>
</evidence>
<reference evidence="5 6" key="1">
    <citation type="submission" date="2016-11" db="EMBL/GenBank/DDBJ databases">
        <authorList>
            <person name="Jaros S."/>
            <person name="Januszkiewicz K."/>
            <person name="Wedrychowicz H."/>
        </authorList>
    </citation>
    <scope>NUCLEOTIDE SEQUENCE [LARGE SCALE GENOMIC DNA]</scope>
    <source>
        <strain evidence="5 6">DSM 26991</strain>
    </source>
</reference>
<protein>
    <recommendedName>
        <fullName evidence="2">Propionyl-CoA carboxylase beta chain</fullName>
    </recommendedName>
</protein>
<evidence type="ECO:0000256" key="1">
    <source>
        <dbReference type="ARBA" id="ARBA00006102"/>
    </source>
</evidence>
<dbReference type="Pfam" id="PF01039">
    <property type="entry name" value="Carboxyl_trans"/>
    <property type="match status" value="1"/>
</dbReference>
<dbReference type="GO" id="GO:0015977">
    <property type="term" value="P:carbon fixation"/>
    <property type="evidence" value="ECO:0007669"/>
    <property type="project" value="UniProtKB-ARBA"/>
</dbReference>
<dbReference type="InterPro" id="IPR034733">
    <property type="entry name" value="AcCoA_carboxyl_beta"/>
</dbReference>
<evidence type="ECO:0000313" key="6">
    <source>
        <dbReference type="Proteomes" id="UP000184509"/>
    </source>
</evidence>
<dbReference type="PROSITE" id="PS50980">
    <property type="entry name" value="COA_CT_NTER"/>
    <property type="match status" value="1"/>
</dbReference>
<dbReference type="GO" id="GO:0009317">
    <property type="term" value="C:acetyl-CoA carboxylase complex"/>
    <property type="evidence" value="ECO:0007669"/>
    <property type="project" value="UniProtKB-ARBA"/>
</dbReference>
<dbReference type="AlphaFoldDB" id="A0A1M5C6N5"/>
<organism evidence="5 6">
    <name type="scientific">Bacteroides luti</name>
    <dbReference type="NCBI Taxonomy" id="1297750"/>
    <lineage>
        <taxon>Bacteria</taxon>
        <taxon>Pseudomonadati</taxon>
        <taxon>Bacteroidota</taxon>
        <taxon>Bacteroidia</taxon>
        <taxon>Bacteroidales</taxon>
        <taxon>Bacteroidaceae</taxon>
        <taxon>Bacteroides</taxon>
    </lineage>
</organism>
<dbReference type="InterPro" id="IPR051047">
    <property type="entry name" value="AccD/PCCB"/>
</dbReference>
<dbReference type="FunFam" id="3.90.226.10:FF:000017">
    <property type="entry name" value="Propionyl-CoA carboxylase subunit beta 5"/>
    <property type="match status" value="1"/>
</dbReference>
<evidence type="ECO:0000313" key="5">
    <source>
        <dbReference type="EMBL" id="SHF50072.1"/>
    </source>
</evidence>
<dbReference type="RefSeq" id="WP_073401752.1">
    <property type="nucleotide sequence ID" value="NZ_FQTV01000009.1"/>
</dbReference>
<feature type="domain" description="CoA carboxyltransferase C-terminal" evidence="4">
    <location>
        <begin position="263"/>
        <end position="492"/>
    </location>
</feature>
<dbReference type="PANTHER" id="PTHR43842">
    <property type="entry name" value="PROPIONYL-COA CARBOXYLASE BETA CHAIN"/>
    <property type="match status" value="1"/>
</dbReference>
<sequence>MEKEDLYSRFVERNKNAELGGGVSKIEKQHESGKMTARERIDTLLDKGTFVELDKLMVHRCSNFGMDKNKIPGDGVVSGYGKIDGRLVFVYAYDFTVYGGTLSATNSKKIVKVQELALKNGAPVIALNDSGGARIQEGVESLTGYASIFYQNTIASGVIPQISAILGPCAGGACYSPALTDFIFMVKEKSHMFVTGPDVVKTVTHEDVSKEELGGAYTHSSKSGVTHFLSNSEEEVLMGIRELLSFLPSNNMEDAPATISTDDIHREEESLNTVVPADPNIPYDIKDIIEPVVDDHYFFEVMPHFAKNAVIGFARLGGKSVGIVANQPAYLAGVLDIDASDKISRFIRFCDCFNIPLITFEDVPGFLPGCTQEHNGIIRHGAKIVYAYAEATVPKITLITRKAYGGAYIVMASKQTGSDVNLAYPNAEIAVMGAEGAVNILYRKADEETKKQAIEDYKENFANPYQAAELGYIDEIILPKQTRFKLIQALDMAHNKMQTNPPKKHGNMPL</sequence>
<dbReference type="Proteomes" id="UP000184509">
    <property type="component" value="Unassembled WGS sequence"/>
</dbReference>